<dbReference type="PANTHER" id="PTHR42913">
    <property type="entry name" value="APOPTOSIS-INDUCING FACTOR 1"/>
    <property type="match status" value="1"/>
</dbReference>
<evidence type="ECO:0000313" key="8">
    <source>
        <dbReference type="Proteomes" id="UP001161065"/>
    </source>
</evidence>
<evidence type="ECO:0000313" key="7">
    <source>
        <dbReference type="EMBL" id="MDH1334611.1"/>
    </source>
</evidence>
<dbReference type="PANTHER" id="PTHR42913:SF3">
    <property type="entry name" value="64 KDA MITOCHONDRIAL NADH DEHYDROGENASE (EUROFUNG)"/>
    <property type="match status" value="1"/>
</dbReference>
<gene>
    <name evidence="7" type="ORF">N5D63_10740</name>
</gene>
<evidence type="ECO:0000259" key="6">
    <source>
        <dbReference type="Pfam" id="PF07992"/>
    </source>
</evidence>
<proteinExistence type="inferred from homology"/>
<keyword evidence="4" id="KW-0274">FAD</keyword>
<evidence type="ECO:0000256" key="5">
    <source>
        <dbReference type="ARBA" id="ARBA00023002"/>
    </source>
</evidence>
<keyword evidence="3" id="KW-0285">Flavoprotein</keyword>
<dbReference type="GO" id="GO:0003955">
    <property type="term" value="F:NAD(P)H dehydrogenase (quinone) activity"/>
    <property type="evidence" value="ECO:0007669"/>
    <property type="project" value="TreeGrafter"/>
</dbReference>
<dbReference type="InterPro" id="IPR036188">
    <property type="entry name" value="FAD/NAD-bd_sf"/>
</dbReference>
<dbReference type="PRINTS" id="PR00411">
    <property type="entry name" value="PNDRDTASEI"/>
</dbReference>
<dbReference type="InterPro" id="IPR023753">
    <property type="entry name" value="FAD/NAD-binding_dom"/>
</dbReference>
<comment type="cofactor">
    <cofactor evidence="1">
        <name>FAD</name>
        <dbReference type="ChEBI" id="CHEBI:57692"/>
    </cofactor>
</comment>
<name>A0AA42Q2K4_9BURK</name>
<dbReference type="SUPFAM" id="SSF51905">
    <property type="entry name" value="FAD/NAD(P)-binding domain"/>
    <property type="match status" value="1"/>
</dbReference>
<protein>
    <submittedName>
        <fullName evidence="7">NAD(P)/FAD-dependent oxidoreductase</fullName>
    </submittedName>
</protein>
<dbReference type="RefSeq" id="WP_280008177.1">
    <property type="nucleotide sequence ID" value="NZ_JAOCEK010000007.1"/>
</dbReference>
<dbReference type="GO" id="GO:0019646">
    <property type="term" value="P:aerobic electron transport chain"/>
    <property type="evidence" value="ECO:0007669"/>
    <property type="project" value="TreeGrafter"/>
</dbReference>
<evidence type="ECO:0000256" key="4">
    <source>
        <dbReference type="ARBA" id="ARBA00022827"/>
    </source>
</evidence>
<evidence type="ECO:0000256" key="1">
    <source>
        <dbReference type="ARBA" id="ARBA00001974"/>
    </source>
</evidence>
<dbReference type="EMBL" id="JAOCEK010000007">
    <property type="protein sequence ID" value="MDH1334611.1"/>
    <property type="molecule type" value="Genomic_DNA"/>
</dbReference>
<dbReference type="InterPro" id="IPR051169">
    <property type="entry name" value="NADH-Q_oxidoreductase"/>
</dbReference>
<dbReference type="Pfam" id="PF07992">
    <property type="entry name" value="Pyr_redox_2"/>
    <property type="match status" value="1"/>
</dbReference>
<keyword evidence="5" id="KW-0560">Oxidoreductase</keyword>
<sequence length="449" mass="48339">MSLTLNSMDTNAAQAPLVIVGGGVAGLSIATAMGKRSAASGGELPPVVLVDRDFAHVWKPMLHTIAAGTRDLHQQQTSYIAQARASNFHYEPGELLSVDRQLQQIHLAALRAPDGRVLIPGRRIPYGKLIIAVGSQANDFGTPGVAEYCHTIDSRIQADSFNQEIRIRLLECLGHRGSDEGRDLLSIAIVGGGATGVELAAELIGLAETAEAYGASGLAARVTVTLIDSGPRLLAAFPEDISSDVKSRLESLGVRVKMNARVASVDEQGFMLTDGTEIKASLRVWAAGVKAPDFLGNIEGLDVNRSNQLLVLPSLQTTRDPNIYAVGDCASLQHPGADRPLPPTAQIAHQQAQHLIQHLPAALLHNMPPPDFRHKDLGALVSLGDYEAYGSLGKTGMFKGVTFKGRLAHWSHALLYRSHQAQLHGFWRGSQMWFVDLMNARLRPTIRLD</sequence>
<comment type="similarity">
    <text evidence="2">Belongs to the NADH dehydrogenase family.</text>
</comment>
<evidence type="ECO:0000256" key="2">
    <source>
        <dbReference type="ARBA" id="ARBA00005272"/>
    </source>
</evidence>
<dbReference type="PRINTS" id="PR00368">
    <property type="entry name" value="FADPNR"/>
</dbReference>
<dbReference type="AlphaFoldDB" id="A0AA42Q2K4"/>
<organism evidence="7 8">
    <name type="scientific">Comamonas thiooxydans</name>
    <dbReference type="NCBI Taxonomy" id="363952"/>
    <lineage>
        <taxon>Bacteria</taxon>
        <taxon>Pseudomonadati</taxon>
        <taxon>Pseudomonadota</taxon>
        <taxon>Betaproteobacteria</taxon>
        <taxon>Burkholderiales</taxon>
        <taxon>Comamonadaceae</taxon>
        <taxon>Comamonas</taxon>
    </lineage>
</organism>
<dbReference type="Gene3D" id="3.50.50.100">
    <property type="match status" value="1"/>
</dbReference>
<comment type="caution">
    <text evidence="7">The sequence shown here is derived from an EMBL/GenBank/DDBJ whole genome shotgun (WGS) entry which is preliminary data.</text>
</comment>
<feature type="domain" description="FAD/NAD(P)-binding" evidence="6">
    <location>
        <begin position="17"/>
        <end position="352"/>
    </location>
</feature>
<evidence type="ECO:0000256" key="3">
    <source>
        <dbReference type="ARBA" id="ARBA00022630"/>
    </source>
</evidence>
<dbReference type="Proteomes" id="UP001161065">
    <property type="component" value="Unassembled WGS sequence"/>
</dbReference>
<reference evidence="7" key="1">
    <citation type="submission" date="2022-09" db="EMBL/GenBank/DDBJ databases">
        <title>Intensive care unit water sources are persistently colonized with multi-drug resistant bacteria and are the site of extensive horizontal gene transfer of antibiotic resistance genes.</title>
        <authorList>
            <person name="Diorio-Toth L."/>
        </authorList>
    </citation>
    <scope>NUCLEOTIDE SEQUENCE</scope>
    <source>
        <strain evidence="7">GD03832</strain>
    </source>
</reference>
<accession>A0AA42Q2K4</accession>